<feature type="domain" description="C-type lectin" evidence="1">
    <location>
        <begin position="1"/>
        <end position="88"/>
    </location>
</feature>
<dbReference type="SMART" id="SM00034">
    <property type="entry name" value="CLECT"/>
    <property type="match status" value="1"/>
</dbReference>
<dbReference type="PANTHER" id="PTHR22803">
    <property type="entry name" value="MANNOSE, PHOSPHOLIPASE, LECTIN RECEPTOR RELATED"/>
    <property type="match status" value="1"/>
</dbReference>
<sequence length="105" mass="11843">MMKGNLASILNDNENKFISKMEGALEADGWKEIYIGLTSLNETSGKYHWVDGSPLKYTNWKKGEPDHPDKNKCVLMEIKSGEWAAVNCVSRRLPMICKRPNPDAS</sequence>
<dbReference type="InterPro" id="IPR050111">
    <property type="entry name" value="C-type_lectin/snaclec_domain"/>
</dbReference>
<dbReference type="STRING" id="2018661.A0A2A2KWR8"/>
<evidence type="ECO:0000313" key="3">
    <source>
        <dbReference type="Proteomes" id="UP000218231"/>
    </source>
</evidence>
<evidence type="ECO:0000313" key="2">
    <source>
        <dbReference type="EMBL" id="PAV78431.1"/>
    </source>
</evidence>
<comment type="caution">
    <text evidence="2">The sequence shown here is derived from an EMBL/GenBank/DDBJ whole genome shotgun (WGS) entry which is preliminary data.</text>
</comment>
<dbReference type="Gene3D" id="3.10.100.10">
    <property type="entry name" value="Mannose-Binding Protein A, subunit A"/>
    <property type="match status" value="1"/>
</dbReference>
<dbReference type="PROSITE" id="PS50041">
    <property type="entry name" value="C_TYPE_LECTIN_2"/>
    <property type="match status" value="1"/>
</dbReference>
<gene>
    <name evidence="2" type="ORF">WR25_15186</name>
</gene>
<dbReference type="OrthoDB" id="426718at2759"/>
<dbReference type="Proteomes" id="UP000218231">
    <property type="component" value="Unassembled WGS sequence"/>
</dbReference>
<organism evidence="2 3">
    <name type="scientific">Diploscapter pachys</name>
    <dbReference type="NCBI Taxonomy" id="2018661"/>
    <lineage>
        <taxon>Eukaryota</taxon>
        <taxon>Metazoa</taxon>
        <taxon>Ecdysozoa</taxon>
        <taxon>Nematoda</taxon>
        <taxon>Chromadorea</taxon>
        <taxon>Rhabditida</taxon>
        <taxon>Rhabditina</taxon>
        <taxon>Rhabditomorpha</taxon>
        <taxon>Rhabditoidea</taxon>
        <taxon>Rhabditidae</taxon>
        <taxon>Diploscapter</taxon>
    </lineage>
</organism>
<dbReference type="InterPro" id="IPR001304">
    <property type="entry name" value="C-type_lectin-like"/>
</dbReference>
<reference evidence="2 3" key="1">
    <citation type="journal article" date="2017" name="Curr. Biol.">
        <title>Genome architecture and evolution of a unichromosomal asexual nematode.</title>
        <authorList>
            <person name="Fradin H."/>
            <person name="Zegar C."/>
            <person name="Gutwein M."/>
            <person name="Lucas J."/>
            <person name="Kovtun M."/>
            <person name="Corcoran D."/>
            <person name="Baugh L.R."/>
            <person name="Kiontke K."/>
            <person name="Gunsalus K."/>
            <person name="Fitch D.H."/>
            <person name="Piano F."/>
        </authorList>
    </citation>
    <scope>NUCLEOTIDE SEQUENCE [LARGE SCALE GENOMIC DNA]</scope>
    <source>
        <strain evidence="2">PF1309</strain>
    </source>
</reference>
<protein>
    <recommendedName>
        <fullName evidence="1">C-type lectin domain-containing protein</fullName>
    </recommendedName>
</protein>
<proteinExistence type="predicted"/>
<dbReference type="AlphaFoldDB" id="A0A2A2KWR8"/>
<evidence type="ECO:0000259" key="1">
    <source>
        <dbReference type="PROSITE" id="PS50041"/>
    </source>
</evidence>
<dbReference type="InterPro" id="IPR016187">
    <property type="entry name" value="CTDL_fold"/>
</dbReference>
<accession>A0A2A2KWR8</accession>
<dbReference type="EMBL" id="LIAE01007565">
    <property type="protein sequence ID" value="PAV78431.1"/>
    <property type="molecule type" value="Genomic_DNA"/>
</dbReference>
<keyword evidence="3" id="KW-1185">Reference proteome</keyword>
<dbReference type="InterPro" id="IPR016186">
    <property type="entry name" value="C-type_lectin-like/link_sf"/>
</dbReference>
<dbReference type="Pfam" id="PF00059">
    <property type="entry name" value="Lectin_C"/>
    <property type="match status" value="1"/>
</dbReference>
<dbReference type="CDD" id="cd00037">
    <property type="entry name" value="CLECT"/>
    <property type="match status" value="1"/>
</dbReference>
<dbReference type="SUPFAM" id="SSF56436">
    <property type="entry name" value="C-type lectin-like"/>
    <property type="match status" value="1"/>
</dbReference>
<name>A0A2A2KWR8_9BILA</name>